<keyword evidence="3" id="KW-1185">Reference proteome</keyword>
<protein>
    <submittedName>
        <fullName evidence="2">Uncharacterized protein</fullName>
    </submittedName>
</protein>
<dbReference type="EMBL" id="ML004855">
    <property type="protein sequence ID" value="RKP28553.1"/>
    <property type="molecule type" value="Genomic_DNA"/>
</dbReference>
<evidence type="ECO:0000313" key="2">
    <source>
        <dbReference type="EMBL" id="RKP28553.1"/>
    </source>
</evidence>
<organism evidence="2 3">
    <name type="scientific">Metschnikowia bicuspidata</name>
    <dbReference type="NCBI Taxonomy" id="27322"/>
    <lineage>
        <taxon>Eukaryota</taxon>
        <taxon>Fungi</taxon>
        <taxon>Dikarya</taxon>
        <taxon>Ascomycota</taxon>
        <taxon>Saccharomycotina</taxon>
        <taxon>Pichiomycetes</taxon>
        <taxon>Metschnikowiaceae</taxon>
        <taxon>Metschnikowia</taxon>
    </lineage>
</organism>
<evidence type="ECO:0000313" key="3">
    <source>
        <dbReference type="Proteomes" id="UP000268321"/>
    </source>
</evidence>
<dbReference type="Proteomes" id="UP000268321">
    <property type="component" value="Unassembled WGS sequence"/>
</dbReference>
<accession>A0A4P9Z798</accession>
<name>A0A4P9Z798_9ASCO</name>
<evidence type="ECO:0000256" key="1">
    <source>
        <dbReference type="SAM" id="MobiDB-lite"/>
    </source>
</evidence>
<proteinExistence type="predicted"/>
<gene>
    <name evidence="2" type="ORF">METBISCDRAFT_29057</name>
</gene>
<sequence>MQPQIQAQLQKTLQPPSYEHLFQPLAQVFPVQQQLSNVHHMSLRQSSPQLLPELAKPYPYHPTPGSLKGIPAATR</sequence>
<feature type="region of interest" description="Disordered" evidence="1">
    <location>
        <begin position="53"/>
        <end position="75"/>
    </location>
</feature>
<dbReference type="AlphaFoldDB" id="A0A4P9Z798"/>
<reference evidence="3" key="1">
    <citation type="journal article" date="2018" name="Nat. Microbiol.">
        <title>Leveraging single-cell genomics to expand the fungal tree of life.</title>
        <authorList>
            <person name="Ahrendt S.R."/>
            <person name="Quandt C.A."/>
            <person name="Ciobanu D."/>
            <person name="Clum A."/>
            <person name="Salamov A."/>
            <person name="Andreopoulos B."/>
            <person name="Cheng J.F."/>
            <person name="Woyke T."/>
            <person name="Pelin A."/>
            <person name="Henrissat B."/>
            <person name="Reynolds N.K."/>
            <person name="Benny G.L."/>
            <person name="Smith M.E."/>
            <person name="James T.Y."/>
            <person name="Grigoriev I.V."/>
        </authorList>
    </citation>
    <scope>NUCLEOTIDE SEQUENCE [LARGE SCALE GENOMIC DNA]</scope>
    <source>
        <strain evidence="3">Baker2002</strain>
    </source>
</reference>